<protein>
    <recommendedName>
        <fullName evidence="4 12">Enolase</fullName>
        <ecNumber evidence="3 12">4.2.1.11</ecNumber>
    </recommendedName>
    <alternativeName>
        <fullName evidence="12">2-phospho-D-glycerate hydro-lyase</fullName>
    </alternativeName>
    <alternativeName>
        <fullName evidence="12">2-phosphoglycerate dehydratase</fullName>
    </alternativeName>
</protein>
<evidence type="ECO:0000256" key="3">
    <source>
        <dbReference type="ARBA" id="ARBA00012058"/>
    </source>
</evidence>
<dbReference type="EC" id="4.2.1.11" evidence="3 12"/>
<dbReference type="GO" id="GO:0000015">
    <property type="term" value="C:phosphopyruvate hydratase complex"/>
    <property type="evidence" value="ECO:0007669"/>
    <property type="project" value="InterPro"/>
</dbReference>
<comment type="similarity">
    <text evidence="2 12">Belongs to the enolase family.</text>
</comment>
<dbReference type="PANTHER" id="PTHR11902:SF1">
    <property type="entry name" value="ENOLASE"/>
    <property type="match status" value="1"/>
</dbReference>
<feature type="active site" description="Proton donor" evidence="12 13">
    <location>
        <position position="209"/>
    </location>
</feature>
<evidence type="ECO:0000256" key="4">
    <source>
        <dbReference type="ARBA" id="ARBA00017068"/>
    </source>
</evidence>
<dbReference type="GO" id="GO:0006096">
    <property type="term" value="P:glycolytic process"/>
    <property type="evidence" value="ECO:0007669"/>
    <property type="project" value="UniProtKB-UniRule"/>
</dbReference>
<dbReference type="eggNOG" id="COG0148">
    <property type="taxonomic scope" value="Bacteria"/>
</dbReference>
<evidence type="ECO:0000256" key="2">
    <source>
        <dbReference type="ARBA" id="ARBA00009604"/>
    </source>
</evidence>
<feature type="binding site" evidence="14">
    <location>
        <position position="168"/>
    </location>
    <ligand>
        <name>substrate</name>
    </ligand>
</feature>
<feature type="binding site" evidence="12">
    <location>
        <position position="341"/>
    </location>
    <ligand>
        <name>(2R)-2-phosphoglycerate</name>
        <dbReference type="ChEBI" id="CHEBI:58289"/>
    </ligand>
</feature>
<reference evidence="18 19" key="1">
    <citation type="submission" date="2012-09" db="EMBL/GenBank/DDBJ databases">
        <title>Genome Sequence of alkane-degrading Bacterium Alcanivorax sp. 19-m-6.</title>
        <authorList>
            <person name="Lai Q."/>
            <person name="Shao Z."/>
        </authorList>
    </citation>
    <scope>NUCLEOTIDE SEQUENCE [LARGE SCALE GENOMIC DNA]</scope>
    <source>
        <strain evidence="18 19">19-m-6</strain>
    </source>
</reference>
<comment type="catalytic activity">
    <reaction evidence="12">
        <text>(2R)-2-phosphoglycerate = phosphoenolpyruvate + H2O</text>
        <dbReference type="Rhea" id="RHEA:10164"/>
        <dbReference type="ChEBI" id="CHEBI:15377"/>
        <dbReference type="ChEBI" id="CHEBI:58289"/>
        <dbReference type="ChEBI" id="CHEBI:58702"/>
        <dbReference type="EC" id="4.2.1.11"/>
    </reaction>
</comment>
<feature type="active site" description="Proton acceptor" evidence="12 13">
    <location>
        <position position="341"/>
    </location>
</feature>
<dbReference type="Pfam" id="PF00113">
    <property type="entry name" value="Enolase_C"/>
    <property type="match status" value="1"/>
</dbReference>
<dbReference type="GO" id="GO:0000287">
    <property type="term" value="F:magnesium ion binding"/>
    <property type="evidence" value="ECO:0007669"/>
    <property type="project" value="UniProtKB-UniRule"/>
</dbReference>
<dbReference type="SUPFAM" id="SSF51604">
    <property type="entry name" value="Enolase C-terminal domain-like"/>
    <property type="match status" value="1"/>
</dbReference>
<dbReference type="PATRIC" id="fig|1177154.3.peg.899"/>
<dbReference type="SFLD" id="SFLDS00001">
    <property type="entry name" value="Enolase"/>
    <property type="match status" value="1"/>
</dbReference>
<feature type="binding site" evidence="14">
    <location>
        <position position="159"/>
    </location>
    <ligand>
        <name>substrate</name>
    </ligand>
</feature>
<keyword evidence="9 12" id="KW-0324">Glycolysis</keyword>
<dbReference type="GO" id="GO:0009986">
    <property type="term" value="C:cell surface"/>
    <property type="evidence" value="ECO:0007669"/>
    <property type="project" value="UniProtKB-SubCell"/>
</dbReference>
<dbReference type="Proteomes" id="UP000029444">
    <property type="component" value="Unassembled WGS sequence"/>
</dbReference>
<feature type="binding site" evidence="12 15">
    <location>
        <position position="289"/>
    </location>
    <ligand>
        <name>Mg(2+)</name>
        <dbReference type="ChEBI" id="CHEBI:18420"/>
    </ligand>
</feature>
<evidence type="ECO:0000256" key="5">
    <source>
        <dbReference type="ARBA" id="ARBA00022490"/>
    </source>
</evidence>
<dbReference type="InterPro" id="IPR036849">
    <property type="entry name" value="Enolase-like_C_sf"/>
</dbReference>
<feature type="binding site" evidence="12">
    <location>
        <position position="167"/>
    </location>
    <ligand>
        <name>(2R)-2-phosphoglycerate</name>
        <dbReference type="ChEBI" id="CHEBI:58289"/>
    </ligand>
</feature>
<dbReference type="FunFam" id="3.20.20.120:FF:000001">
    <property type="entry name" value="Enolase"/>
    <property type="match status" value="1"/>
</dbReference>
<keyword evidence="19" id="KW-1185">Reference proteome</keyword>
<feature type="binding site" evidence="12 15">
    <location>
        <position position="316"/>
    </location>
    <ligand>
        <name>Mg(2+)</name>
        <dbReference type="ChEBI" id="CHEBI:18420"/>
    </ligand>
</feature>
<comment type="pathway">
    <text evidence="1 12">Carbohydrate degradation; glycolysis; pyruvate from D-glyceraldehyde 3-phosphate: step 4/5.</text>
</comment>
<evidence type="ECO:0000256" key="6">
    <source>
        <dbReference type="ARBA" id="ARBA00022525"/>
    </source>
</evidence>
<dbReference type="PIRSF" id="PIRSF001400">
    <property type="entry name" value="Enolase"/>
    <property type="match status" value="1"/>
</dbReference>
<evidence type="ECO:0000256" key="9">
    <source>
        <dbReference type="ARBA" id="ARBA00023152"/>
    </source>
</evidence>
<dbReference type="RefSeq" id="WP_035230870.1">
    <property type="nucleotide sequence ID" value="NZ_ARXV01000003.1"/>
</dbReference>
<dbReference type="GO" id="GO:0005576">
    <property type="term" value="C:extracellular region"/>
    <property type="evidence" value="ECO:0007669"/>
    <property type="project" value="UniProtKB-SubCell"/>
</dbReference>
<keyword evidence="8 12" id="KW-0460">Magnesium</keyword>
<name>A0A095SM02_9GAMM</name>
<dbReference type="InterPro" id="IPR020809">
    <property type="entry name" value="Enolase_CS"/>
</dbReference>
<dbReference type="PROSITE" id="PS00164">
    <property type="entry name" value="ENOLASE"/>
    <property type="match status" value="1"/>
</dbReference>
<dbReference type="OrthoDB" id="9804716at2"/>
<sequence>MSKIVDIKAREILDSRGNPTIEADVILESGATGSACAPSGASTGSREALELRDGDKSRYLGKGVTKAVGNVNSEIRELLIGKEASDQRGIDQAMIDADGTENKGKLGANAILAVSLAVAKAAAADQGKPLYEYISDLQDDDNEYSLPVPMMNIINGGEHADNNVDIQEFMVQPVGASTVAEAIRYGAEIFHALKGVLKKRGLNTAVGDEGGFAPDLPSNEAALEAIMEAIEIAGYKAGEDVTLALDCASSEFYKDGKYVLAGEGRSMTSAEFADYLAELCDRYPIISIEDGMDESDWEGWKILTEKLGNKVQLVGDDLFVTNTKILKKGIDEGVANSILIKFNQIGSLTETLEAIKMAKDAGYTAVISHRSGETADSTIADLAVATAAGQIKTGSLCRSDRVAKYNRLIRIEQELGRVAYHGRKEFKFLG</sequence>
<organism evidence="18 19">
    <name type="scientific">Alcanivorax nanhaiticus</name>
    <dbReference type="NCBI Taxonomy" id="1177154"/>
    <lineage>
        <taxon>Bacteria</taxon>
        <taxon>Pseudomonadati</taxon>
        <taxon>Pseudomonadota</taxon>
        <taxon>Gammaproteobacteria</taxon>
        <taxon>Oceanospirillales</taxon>
        <taxon>Alcanivoracaceae</taxon>
        <taxon>Alcanivorax</taxon>
    </lineage>
</organism>
<proteinExistence type="inferred from homology"/>
<feature type="binding site" evidence="12 15">
    <location>
        <position position="246"/>
    </location>
    <ligand>
        <name>Mg(2+)</name>
        <dbReference type="ChEBI" id="CHEBI:18420"/>
    </ligand>
</feature>
<feature type="binding site" evidence="14">
    <location>
        <begin position="368"/>
        <end position="371"/>
    </location>
    <ligand>
        <name>substrate</name>
    </ligand>
</feature>
<dbReference type="GO" id="GO:0004634">
    <property type="term" value="F:phosphopyruvate hydratase activity"/>
    <property type="evidence" value="ECO:0007669"/>
    <property type="project" value="UniProtKB-UniRule"/>
</dbReference>
<dbReference type="PANTHER" id="PTHR11902">
    <property type="entry name" value="ENOLASE"/>
    <property type="match status" value="1"/>
</dbReference>
<evidence type="ECO:0000256" key="11">
    <source>
        <dbReference type="ARBA" id="ARBA00045763"/>
    </source>
</evidence>
<evidence type="ECO:0000256" key="13">
    <source>
        <dbReference type="PIRSR" id="PIRSR001400-1"/>
    </source>
</evidence>
<dbReference type="SFLD" id="SFLDF00002">
    <property type="entry name" value="enolase"/>
    <property type="match status" value="1"/>
</dbReference>
<dbReference type="SMART" id="SM01193">
    <property type="entry name" value="Enolase_N"/>
    <property type="match status" value="1"/>
</dbReference>
<comment type="cofactor">
    <cofactor evidence="15">
        <name>Mg(2+)</name>
        <dbReference type="ChEBI" id="CHEBI:18420"/>
    </cofactor>
    <text evidence="15">Mg(2+) is required for catalysis and for stabilizing the dimer.</text>
</comment>
<comment type="function">
    <text evidence="11 12">Catalyzes the reversible conversion of 2-phosphoglycerate (2-PG) into phosphoenolpyruvate (PEP). It is essential for the degradation of carbohydrates via glycolysis.</text>
</comment>
<keyword evidence="7 12" id="KW-0479">Metal-binding</keyword>
<dbReference type="InterPro" id="IPR020810">
    <property type="entry name" value="Enolase_C"/>
</dbReference>
<evidence type="ECO:0000256" key="12">
    <source>
        <dbReference type="HAMAP-Rule" id="MF_00318"/>
    </source>
</evidence>
<accession>A0A095SM02</accession>
<feature type="binding site" evidence="14">
    <location>
        <position position="392"/>
    </location>
    <ligand>
        <name>substrate</name>
    </ligand>
</feature>
<keyword evidence="6 12" id="KW-0964">Secreted</keyword>
<comment type="subunit">
    <text evidence="12">Component of the RNA degradosome, a multiprotein complex involved in RNA processing and mRNA degradation.</text>
</comment>
<evidence type="ECO:0000256" key="7">
    <source>
        <dbReference type="ARBA" id="ARBA00022723"/>
    </source>
</evidence>
<evidence type="ECO:0000256" key="10">
    <source>
        <dbReference type="ARBA" id="ARBA00023239"/>
    </source>
</evidence>
<comment type="cofactor">
    <cofactor evidence="12">
        <name>Mg(2+)</name>
        <dbReference type="ChEBI" id="CHEBI:18420"/>
    </cofactor>
    <text evidence="12">Binds a second Mg(2+) ion via substrate during catalysis.</text>
</comment>
<comment type="caution">
    <text evidence="18">The sequence shown here is derived from an EMBL/GenBank/DDBJ whole genome shotgun (WGS) entry which is preliminary data.</text>
</comment>
<dbReference type="InterPro" id="IPR020811">
    <property type="entry name" value="Enolase_N"/>
</dbReference>
<dbReference type="SFLD" id="SFLDG00178">
    <property type="entry name" value="enolase"/>
    <property type="match status" value="1"/>
</dbReference>
<keyword evidence="5 12" id="KW-0963">Cytoplasm</keyword>
<feature type="binding site" evidence="14">
    <location>
        <position position="316"/>
    </location>
    <ligand>
        <name>substrate</name>
    </ligand>
</feature>
<dbReference type="UniPathway" id="UPA00109">
    <property type="reaction ID" value="UER00187"/>
</dbReference>
<evidence type="ECO:0000259" key="16">
    <source>
        <dbReference type="SMART" id="SM01192"/>
    </source>
</evidence>
<dbReference type="Pfam" id="PF03952">
    <property type="entry name" value="Enolase_N"/>
    <property type="match status" value="1"/>
</dbReference>
<dbReference type="SMART" id="SM01192">
    <property type="entry name" value="Enolase_C"/>
    <property type="match status" value="1"/>
</dbReference>
<dbReference type="Gene3D" id="3.30.390.10">
    <property type="entry name" value="Enolase-like, N-terminal domain"/>
    <property type="match status" value="1"/>
</dbReference>
<feature type="domain" description="Enolase N-terminal" evidence="17">
    <location>
        <begin position="4"/>
        <end position="134"/>
    </location>
</feature>
<dbReference type="AlphaFoldDB" id="A0A095SM02"/>
<dbReference type="PRINTS" id="PR00148">
    <property type="entry name" value="ENOLASE"/>
</dbReference>
<dbReference type="Gene3D" id="3.20.20.120">
    <property type="entry name" value="Enolase-like C-terminal domain"/>
    <property type="match status" value="1"/>
</dbReference>
<evidence type="ECO:0000256" key="8">
    <source>
        <dbReference type="ARBA" id="ARBA00022842"/>
    </source>
</evidence>
<evidence type="ECO:0000256" key="1">
    <source>
        <dbReference type="ARBA" id="ARBA00005031"/>
    </source>
</evidence>
<keyword evidence="10 12" id="KW-0456">Lyase</keyword>
<evidence type="ECO:0000313" key="18">
    <source>
        <dbReference type="EMBL" id="KGD65666.1"/>
    </source>
</evidence>
<evidence type="ECO:0000313" key="19">
    <source>
        <dbReference type="Proteomes" id="UP000029444"/>
    </source>
</evidence>
<feature type="binding site" evidence="12">
    <location>
        <position position="392"/>
    </location>
    <ligand>
        <name>(2R)-2-phosphoglycerate</name>
        <dbReference type="ChEBI" id="CHEBI:58289"/>
    </ligand>
</feature>
<gene>
    <name evidence="12" type="primary">eno</name>
    <name evidence="18" type="ORF">Y5S_00890</name>
</gene>
<comment type="subcellular location">
    <subcellularLocation>
        <location evidence="12">Cytoplasm</location>
    </subcellularLocation>
    <subcellularLocation>
        <location evidence="12">Secreted</location>
    </subcellularLocation>
    <subcellularLocation>
        <location evidence="12">Cell surface</location>
    </subcellularLocation>
    <text evidence="12">Fractions of enolase are present in both the cytoplasm and on the cell surface.</text>
</comment>
<dbReference type="CDD" id="cd03313">
    <property type="entry name" value="enolase"/>
    <property type="match status" value="1"/>
</dbReference>
<evidence type="ECO:0000256" key="15">
    <source>
        <dbReference type="PIRSR" id="PIRSR001400-3"/>
    </source>
</evidence>
<feature type="binding site" evidence="14">
    <location>
        <position position="289"/>
    </location>
    <ligand>
        <name>substrate</name>
    </ligand>
</feature>
<dbReference type="STRING" id="1177154.Y5S_00890"/>
<dbReference type="SUPFAM" id="SSF54826">
    <property type="entry name" value="Enolase N-terminal domain-like"/>
    <property type="match status" value="1"/>
</dbReference>
<dbReference type="InterPro" id="IPR000941">
    <property type="entry name" value="Enolase"/>
</dbReference>
<dbReference type="FunFam" id="3.30.390.10:FF:000001">
    <property type="entry name" value="Enolase"/>
    <property type="match status" value="1"/>
</dbReference>
<feature type="binding site" evidence="12">
    <location>
        <position position="370"/>
    </location>
    <ligand>
        <name>(2R)-2-phosphoglycerate</name>
        <dbReference type="ChEBI" id="CHEBI:58289"/>
    </ligand>
</feature>
<evidence type="ECO:0000259" key="17">
    <source>
        <dbReference type="SMART" id="SM01193"/>
    </source>
</evidence>
<feature type="binding site" evidence="12">
    <location>
        <position position="371"/>
    </location>
    <ligand>
        <name>(2R)-2-phosphoglycerate</name>
        <dbReference type="ChEBI" id="CHEBI:58289"/>
    </ligand>
</feature>
<dbReference type="InterPro" id="IPR029017">
    <property type="entry name" value="Enolase-like_N"/>
</dbReference>
<dbReference type="HAMAP" id="MF_00318">
    <property type="entry name" value="Enolase"/>
    <property type="match status" value="1"/>
</dbReference>
<evidence type="ECO:0000256" key="14">
    <source>
        <dbReference type="PIRSR" id="PIRSR001400-2"/>
    </source>
</evidence>
<feature type="domain" description="Enolase C-terminal TIM barrel" evidence="16">
    <location>
        <begin position="143"/>
        <end position="428"/>
    </location>
</feature>
<dbReference type="NCBIfam" id="TIGR01060">
    <property type="entry name" value="eno"/>
    <property type="match status" value="1"/>
</dbReference>
<dbReference type="EMBL" id="ARXV01000003">
    <property type="protein sequence ID" value="KGD65666.1"/>
    <property type="molecule type" value="Genomic_DNA"/>
</dbReference>